<organism evidence="4">
    <name type="scientific">uncultured Caudovirales phage</name>
    <dbReference type="NCBI Taxonomy" id="2100421"/>
    <lineage>
        <taxon>Viruses</taxon>
        <taxon>Duplodnaviria</taxon>
        <taxon>Heunggongvirae</taxon>
        <taxon>Uroviricota</taxon>
        <taxon>Caudoviricetes</taxon>
        <taxon>Peduoviridae</taxon>
        <taxon>Maltschvirus</taxon>
        <taxon>Maltschvirus maltsch</taxon>
    </lineage>
</organism>
<name>A0A6J5SNN8_9CAUD</name>
<proteinExistence type="predicted"/>
<dbReference type="EMBL" id="LR796462">
    <property type="protein sequence ID" value="CAB4146289.1"/>
    <property type="molecule type" value="Genomic_DNA"/>
</dbReference>
<sequence length="83" mass="9181">MSNLLRTEIFGDLWRGATGVAGSGLAVLSTMHEELDGWLRTAGFALGVLVALASFISICQRIWDNHKKSKWEGIIFKSDKDEN</sequence>
<evidence type="ECO:0000313" key="2">
    <source>
        <dbReference type="EMBL" id="CAB4146289.1"/>
    </source>
</evidence>
<keyword evidence="1" id="KW-1133">Transmembrane helix</keyword>
<feature type="transmembrane region" description="Helical" evidence="1">
    <location>
        <begin position="37"/>
        <end position="59"/>
    </location>
</feature>
<keyword evidence="1" id="KW-0472">Membrane</keyword>
<protein>
    <recommendedName>
        <fullName evidence="5">Holin</fullName>
    </recommendedName>
</protein>
<evidence type="ECO:0000313" key="3">
    <source>
        <dbReference type="EMBL" id="CAB4191073.1"/>
    </source>
</evidence>
<keyword evidence="1" id="KW-0812">Transmembrane</keyword>
<gene>
    <name evidence="3" type="ORF">UFOVP1225_10</name>
    <name evidence="4" type="ORF">UFOVP1591_10</name>
    <name evidence="2" type="ORF">UFOVP478_35</name>
</gene>
<dbReference type="EMBL" id="LR797445">
    <property type="protein sequence ID" value="CAB4217132.1"/>
    <property type="molecule type" value="Genomic_DNA"/>
</dbReference>
<accession>A0A6J5SNN8</accession>
<feature type="transmembrane region" description="Helical" evidence="1">
    <location>
        <begin position="12"/>
        <end position="31"/>
    </location>
</feature>
<evidence type="ECO:0000256" key="1">
    <source>
        <dbReference type="SAM" id="Phobius"/>
    </source>
</evidence>
<evidence type="ECO:0008006" key="5">
    <source>
        <dbReference type="Google" id="ProtNLM"/>
    </source>
</evidence>
<reference evidence="4" key="1">
    <citation type="submission" date="2020-05" db="EMBL/GenBank/DDBJ databases">
        <authorList>
            <person name="Chiriac C."/>
            <person name="Salcher M."/>
            <person name="Ghai R."/>
            <person name="Kavagutti S V."/>
        </authorList>
    </citation>
    <scope>NUCLEOTIDE SEQUENCE</scope>
</reference>
<evidence type="ECO:0000313" key="4">
    <source>
        <dbReference type="EMBL" id="CAB4217132.1"/>
    </source>
</evidence>
<dbReference type="EMBL" id="LR797173">
    <property type="protein sequence ID" value="CAB4191073.1"/>
    <property type="molecule type" value="Genomic_DNA"/>
</dbReference>